<dbReference type="InterPro" id="IPR020841">
    <property type="entry name" value="PKS_Beta-ketoAc_synthase_dom"/>
</dbReference>
<dbReference type="PANTHER" id="PTHR11712">
    <property type="entry name" value="POLYKETIDE SYNTHASE-RELATED"/>
    <property type="match status" value="1"/>
</dbReference>
<evidence type="ECO:0000256" key="1">
    <source>
        <dbReference type="ARBA" id="ARBA00005194"/>
    </source>
</evidence>
<name>A0A318P685_SERPL</name>
<accession>A0A318P685</accession>
<evidence type="ECO:0000256" key="2">
    <source>
        <dbReference type="ARBA" id="ARBA00008467"/>
    </source>
</evidence>
<dbReference type="InterPro" id="IPR000794">
    <property type="entry name" value="Beta-ketoacyl_synthase"/>
</dbReference>
<gene>
    <name evidence="5" type="ORF">CT690_01845</name>
</gene>
<dbReference type="GO" id="GO:0005829">
    <property type="term" value="C:cytosol"/>
    <property type="evidence" value="ECO:0007669"/>
    <property type="project" value="TreeGrafter"/>
</dbReference>
<sequence>MINHVVVTGLGVSAANGIGIPAFTQALKSGISGVKCHINEFPAIKASLADYSYKTALASLPLSQETLNHALRLGAKAPLSARLSLATALEAWHDAFADGCPYPPEQRGVIIAGHNIEQKYQYQIRQSYVDRPEFVPASHALCFMDTNQLALLSELLTLRGEGYTVGGASASGNTGLLHAYRQIASGVTQACLVVGAMADLSPPEIQAFKNSGALLTEGDAYDAARLCRPFDHNRQGFVYGQGCACLLLENEQSANERNAPIWGRVLGGSLCLDANRGSNPSSEGESRAMRQALLAANRPYDSVNYINTHGTSSLQGDETEIAAIKHAFGPYHRQIWLNSTKSLTGHCLYAAAAVEAAATLIQMKERFLHPNLNLENPIDNDCRFVGQQAQSQPIAIALNNAFGFGGINTCVVLEHVSQ</sequence>
<dbReference type="GO" id="GO:0004315">
    <property type="term" value="F:3-oxoacyl-[acyl-carrier-protein] synthase activity"/>
    <property type="evidence" value="ECO:0007669"/>
    <property type="project" value="TreeGrafter"/>
</dbReference>
<dbReference type="SUPFAM" id="SSF53901">
    <property type="entry name" value="Thiolase-like"/>
    <property type="match status" value="2"/>
</dbReference>
<evidence type="ECO:0000256" key="4">
    <source>
        <dbReference type="RuleBase" id="RU003694"/>
    </source>
</evidence>
<dbReference type="OrthoDB" id="9808669at2"/>
<dbReference type="NCBIfam" id="NF005490">
    <property type="entry name" value="PRK07103.1"/>
    <property type="match status" value="1"/>
</dbReference>
<dbReference type="CDD" id="cd00834">
    <property type="entry name" value="KAS_I_II"/>
    <property type="match status" value="1"/>
</dbReference>
<evidence type="ECO:0000256" key="3">
    <source>
        <dbReference type="ARBA" id="ARBA00022679"/>
    </source>
</evidence>
<dbReference type="SMART" id="SM00825">
    <property type="entry name" value="PKS_KS"/>
    <property type="match status" value="1"/>
</dbReference>
<dbReference type="Pfam" id="PF02801">
    <property type="entry name" value="Ketoacyl-synt_C"/>
    <property type="match status" value="1"/>
</dbReference>
<dbReference type="Proteomes" id="UP000248196">
    <property type="component" value="Unassembled WGS sequence"/>
</dbReference>
<dbReference type="InterPro" id="IPR014031">
    <property type="entry name" value="Ketoacyl_synth_C"/>
</dbReference>
<comment type="pathway">
    <text evidence="1">Lipid metabolism; fatty acid biosynthesis.</text>
</comment>
<dbReference type="Gene3D" id="3.40.47.10">
    <property type="match status" value="2"/>
</dbReference>
<dbReference type="RefSeq" id="WP_004944582.1">
    <property type="nucleotide sequence ID" value="NZ_CP185735.1"/>
</dbReference>
<evidence type="ECO:0000313" key="5">
    <source>
        <dbReference type="EMBL" id="PYD40052.1"/>
    </source>
</evidence>
<keyword evidence="3 4" id="KW-0808">Transferase</keyword>
<dbReference type="GO" id="GO:0006633">
    <property type="term" value="P:fatty acid biosynthetic process"/>
    <property type="evidence" value="ECO:0007669"/>
    <property type="project" value="TreeGrafter"/>
</dbReference>
<proteinExistence type="inferred from homology"/>
<dbReference type="PROSITE" id="PS52004">
    <property type="entry name" value="KS3_2"/>
    <property type="match status" value="1"/>
</dbReference>
<dbReference type="EMBL" id="PESE01000001">
    <property type="protein sequence ID" value="PYD40052.1"/>
    <property type="molecule type" value="Genomic_DNA"/>
</dbReference>
<organism evidence="5 6">
    <name type="scientific">Serratia plymuthica</name>
    <dbReference type="NCBI Taxonomy" id="82996"/>
    <lineage>
        <taxon>Bacteria</taxon>
        <taxon>Pseudomonadati</taxon>
        <taxon>Pseudomonadota</taxon>
        <taxon>Gammaproteobacteria</taxon>
        <taxon>Enterobacterales</taxon>
        <taxon>Yersiniaceae</taxon>
        <taxon>Serratia</taxon>
    </lineage>
</organism>
<dbReference type="InterPro" id="IPR016039">
    <property type="entry name" value="Thiolase-like"/>
</dbReference>
<protein>
    <submittedName>
        <fullName evidence="5">Poly(3-hydroxyalkanoate) depolymerase</fullName>
    </submittedName>
</protein>
<dbReference type="AlphaFoldDB" id="A0A318P685"/>
<evidence type="ECO:0000313" key="6">
    <source>
        <dbReference type="Proteomes" id="UP000248196"/>
    </source>
</evidence>
<dbReference type="InterPro" id="IPR014030">
    <property type="entry name" value="Ketoacyl_synth_N"/>
</dbReference>
<comment type="caution">
    <text evidence="5">The sequence shown here is derived from an EMBL/GenBank/DDBJ whole genome shotgun (WGS) entry which is preliminary data.</text>
</comment>
<reference evidence="5 6" key="1">
    <citation type="submission" date="2017-11" db="EMBL/GenBank/DDBJ databases">
        <title>Genome sequence of the oocydin A producing rhizobacterium Serratia plymuthica 4Rx5.</title>
        <authorList>
            <person name="Matilla M.A."/>
            <person name="Udaondo Z."/>
            <person name="Salmond G.P.C."/>
        </authorList>
    </citation>
    <scope>NUCLEOTIDE SEQUENCE [LARGE SCALE GENOMIC DNA]</scope>
    <source>
        <strain evidence="5 6">4Rx5</strain>
    </source>
</reference>
<comment type="similarity">
    <text evidence="2 4">Belongs to the thiolase-like superfamily. Beta-ketoacyl-ACP synthases family.</text>
</comment>
<dbReference type="PANTHER" id="PTHR11712:SF336">
    <property type="entry name" value="3-OXOACYL-[ACYL-CARRIER-PROTEIN] SYNTHASE, MITOCHONDRIAL"/>
    <property type="match status" value="1"/>
</dbReference>
<dbReference type="Pfam" id="PF00109">
    <property type="entry name" value="ketoacyl-synt"/>
    <property type="match status" value="1"/>
</dbReference>